<comment type="caution">
    <text evidence="1">The sequence shown here is derived from an EMBL/GenBank/DDBJ whole genome shotgun (WGS) entry which is preliminary data.</text>
</comment>
<dbReference type="AlphaFoldDB" id="A0AAV8Z353"/>
<reference evidence="1" key="1">
    <citation type="journal article" date="2023" name="Insect Mol. Biol.">
        <title>Genome sequencing provides insights into the evolution of gene families encoding plant cell wall-degrading enzymes in longhorned beetles.</title>
        <authorList>
            <person name="Shin N.R."/>
            <person name="Okamura Y."/>
            <person name="Kirsch R."/>
            <person name="Pauchet Y."/>
        </authorList>
    </citation>
    <scope>NUCLEOTIDE SEQUENCE</scope>
    <source>
        <strain evidence="1">RBIC_L_NR</strain>
    </source>
</reference>
<protein>
    <recommendedName>
        <fullName evidence="3">DDE Tnp4 domain-containing protein</fullName>
    </recommendedName>
</protein>
<organism evidence="1 2">
    <name type="scientific">Rhamnusium bicolor</name>
    <dbReference type="NCBI Taxonomy" id="1586634"/>
    <lineage>
        <taxon>Eukaryota</taxon>
        <taxon>Metazoa</taxon>
        <taxon>Ecdysozoa</taxon>
        <taxon>Arthropoda</taxon>
        <taxon>Hexapoda</taxon>
        <taxon>Insecta</taxon>
        <taxon>Pterygota</taxon>
        <taxon>Neoptera</taxon>
        <taxon>Endopterygota</taxon>
        <taxon>Coleoptera</taxon>
        <taxon>Polyphaga</taxon>
        <taxon>Cucujiformia</taxon>
        <taxon>Chrysomeloidea</taxon>
        <taxon>Cerambycidae</taxon>
        <taxon>Lepturinae</taxon>
        <taxon>Rhagiini</taxon>
        <taxon>Rhamnusium</taxon>
    </lineage>
</organism>
<sequence>MKTSQPLNVSLQLAKKIIKACCVLHNYVCMRDGYAFHHTLSIKGLVDINNTPSLHKYGWTVRDEYANYFISPAGAVPWQDSKI</sequence>
<dbReference type="Proteomes" id="UP001162156">
    <property type="component" value="Unassembled WGS sequence"/>
</dbReference>
<evidence type="ECO:0000313" key="1">
    <source>
        <dbReference type="EMBL" id="KAJ8958374.1"/>
    </source>
</evidence>
<name>A0AAV8Z353_9CUCU</name>
<dbReference type="EMBL" id="JANEYF010001731">
    <property type="protein sequence ID" value="KAJ8958374.1"/>
    <property type="molecule type" value="Genomic_DNA"/>
</dbReference>
<proteinExistence type="predicted"/>
<evidence type="ECO:0000313" key="2">
    <source>
        <dbReference type="Proteomes" id="UP001162156"/>
    </source>
</evidence>
<keyword evidence="2" id="KW-1185">Reference proteome</keyword>
<evidence type="ECO:0008006" key="3">
    <source>
        <dbReference type="Google" id="ProtNLM"/>
    </source>
</evidence>
<accession>A0AAV8Z353</accession>
<gene>
    <name evidence="1" type="ORF">NQ314_006435</name>
</gene>